<feature type="region of interest" description="Disordered" evidence="1">
    <location>
        <begin position="1"/>
        <end position="102"/>
    </location>
</feature>
<evidence type="ECO:0000313" key="3">
    <source>
        <dbReference type="Proteomes" id="UP001497516"/>
    </source>
</evidence>
<proteinExistence type="predicted"/>
<gene>
    <name evidence="2" type="ORF">LTRI10_LOCUS37721</name>
</gene>
<dbReference type="EMBL" id="OZ034819">
    <property type="protein sequence ID" value="CAL1397421.1"/>
    <property type="molecule type" value="Genomic_DNA"/>
</dbReference>
<protein>
    <submittedName>
        <fullName evidence="2">Uncharacterized protein</fullName>
    </submittedName>
</protein>
<sequence>MIKQKTKASVQEKREPSTANQKLVKPQPEKVVSQSPRSLVQAKQGGSTSTTNTNASKSGNVKGSGKDAKTGHQPKMRATISPAKNSEVEHQQELPDNGGTITRKLDFKSDLEIVTSAPENVQHSETGSMELAGGDVTAMAVENC</sequence>
<accession>A0AAV2FGI4</accession>
<reference evidence="2 3" key="1">
    <citation type="submission" date="2024-04" db="EMBL/GenBank/DDBJ databases">
        <authorList>
            <person name="Fracassetti M."/>
        </authorList>
    </citation>
    <scope>NUCLEOTIDE SEQUENCE [LARGE SCALE GENOMIC DNA]</scope>
</reference>
<keyword evidence="3" id="KW-1185">Reference proteome</keyword>
<dbReference type="AlphaFoldDB" id="A0AAV2FGI4"/>
<organism evidence="2 3">
    <name type="scientific">Linum trigynum</name>
    <dbReference type="NCBI Taxonomy" id="586398"/>
    <lineage>
        <taxon>Eukaryota</taxon>
        <taxon>Viridiplantae</taxon>
        <taxon>Streptophyta</taxon>
        <taxon>Embryophyta</taxon>
        <taxon>Tracheophyta</taxon>
        <taxon>Spermatophyta</taxon>
        <taxon>Magnoliopsida</taxon>
        <taxon>eudicotyledons</taxon>
        <taxon>Gunneridae</taxon>
        <taxon>Pentapetalae</taxon>
        <taxon>rosids</taxon>
        <taxon>fabids</taxon>
        <taxon>Malpighiales</taxon>
        <taxon>Linaceae</taxon>
        <taxon>Linum</taxon>
    </lineage>
</organism>
<dbReference type="Proteomes" id="UP001497516">
    <property type="component" value="Chromosome 6"/>
</dbReference>
<evidence type="ECO:0000256" key="1">
    <source>
        <dbReference type="SAM" id="MobiDB-lite"/>
    </source>
</evidence>
<feature type="compositionally biased region" description="Low complexity" evidence="1">
    <location>
        <begin position="45"/>
        <end position="60"/>
    </location>
</feature>
<evidence type="ECO:0000313" key="2">
    <source>
        <dbReference type="EMBL" id="CAL1397421.1"/>
    </source>
</evidence>
<name>A0AAV2FGI4_9ROSI</name>